<evidence type="ECO:0000313" key="6">
    <source>
        <dbReference type="Proteomes" id="UP001479933"/>
    </source>
</evidence>
<protein>
    <submittedName>
        <fullName evidence="5">GntR family transcriptional regulator</fullName>
    </submittedName>
</protein>
<proteinExistence type="predicted"/>
<evidence type="ECO:0000256" key="1">
    <source>
        <dbReference type="ARBA" id="ARBA00023015"/>
    </source>
</evidence>
<dbReference type="InterPro" id="IPR000524">
    <property type="entry name" value="Tscrpt_reg_HTH_GntR"/>
</dbReference>
<dbReference type="RefSeq" id="WP_066162550.1">
    <property type="nucleotide sequence ID" value="NZ_CP136137.1"/>
</dbReference>
<keyword evidence="2" id="KW-0238">DNA-binding</keyword>
<keyword evidence="1" id="KW-0805">Transcription regulation</keyword>
<dbReference type="Pfam" id="PF07729">
    <property type="entry name" value="FCD"/>
    <property type="match status" value="1"/>
</dbReference>
<evidence type="ECO:0000259" key="4">
    <source>
        <dbReference type="PROSITE" id="PS50949"/>
    </source>
</evidence>
<dbReference type="SUPFAM" id="SSF48008">
    <property type="entry name" value="GntR ligand-binding domain-like"/>
    <property type="match status" value="1"/>
</dbReference>
<gene>
    <name evidence="5" type="ORF">RVF87_15185</name>
</gene>
<accession>A0ABZ2U1A9</accession>
<organism evidence="5 6">
    <name type="scientific">Gordonia hydrophobica</name>
    <dbReference type="NCBI Taxonomy" id="40516"/>
    <lineage>
        <taxon>Bacteria</taxon>
        <taxon>Bacillati</taxon>
        <taxon>Actinomycetota</taxon>
        <taxon>Actinomycetes</taxon>
        <taxon>Mycobacteriales</taxon>
        <taxon>Gordoniaceae</taxon>
        <taxon>Gordonia</taxon>
    </lineage>
</organism>
<keyword evidence="6" id="KW-1185">Reference proteome</keyword>
<sequence>MASDSPASSQLRNRPQLSDEVASILRHRIMTAELLPRDRIRIDETAAALGISVTPVREALLTLRGEGMVLLAPHRGYEVARLTRTDVDDIFWLQGEIAARIARRTAAAITVAQIDELAWANAQFRSAARSGDRATLTRAEHEFHRAHNQFSDSSKLSWMLLHTTRYTPHEMYASDPEWSAVTADRHDELVAAYRAGDADAAADCIRREFTDGAERLIAHLSQTDIWRDAEPGSTT</sequence>
<reference evidence="5 6" key="1">
    <citation type="journal article" date="2023" name="Virus Evol.">
        <title>Computational host range prediction-The good, the bad, and the ugly.</title>
        <authorList>
            <person name="Howell A.A."/>
            <person name="Versoza C.J."/>
            <person name="Pfeifer S.P."/>
        </authorList>
    </citation>
    <scope>NUCLEOTIDE SEQUENCE [LARGE SCALE GENOMIC DNA]</scope>
    <source>
        <strain evidence="5 6">1610/1b</strain>
    </source>
</reference>
<dbReference type="Pfam" id="PF00392">
    <property type="entry name" value="GntR"/>
    <property type="match status" value="1"/>
</dbReference>
<dbReference type="PROSITE" id="PS50949">
    <property type="entry name" value="HTH_GNTR"/>
    <property type="match status" value="1"/>
</dbReference>
<dbReference type="EMBL" id="CP136137">
    <property type="protein sequence ID" value="WYY06404.1"/>
    <property type="molecule type" value="Genomic_DNA"/>
</dbReference>
<dbReference type="Gene3D" id="1.20.120.530">
    <property type="entry name" value="GntR ligand-binding domain-like"/>
    <property type="match status" value="1"/>
</dbReference>
<evidence type="ECO:0000313" key="5">
    <source>
        <dbReference type="EMBL" id="WYY06404.1"/>
    </source>
</evidence>
<name>A0ABZ2U1A9_9ACTN</name>
<evidence type="ECO:0000256" key="3">
    <source>
        <dbReference type="ARBA" id="ARBA00023163"/>
    </source>
</evidence>
<dbReference type="SMART" id="SM00345">
    <property type="entry name" value="HTH_GNTR"/>
    <property type="match status" value="1"/>
</dbReference>
<evidence type="ECO:0000256" key="2">
    <source>
        <dbReference type="ARBA" id="ARBA00023125"/>
    </source>
</evidence>
<dbReference type="PANTHER" id="PTHR43537">
    <property type="entry name" value="TRANSCRIPTIONAL REGULATOR, GNTR FAMILY"/>
    <property type="match status" value="1"/>
</dbReference>
<keyword evidence="3" id="KW-0804">Transcription</keyword>
<dbReference type="InterPro" id="IPR011711">
    <property type="entry name" value="GntR_C"/>
</dbReference>
<dbReference type="PANTHER" id="PTHR43537:SF24">
    <property type="entry name" value="GLUCONATE OPERON TRANSCRIPTIONAL REPRESSOR"/>
    <property type="match status" value="1"/>
</dbReference>
<dbReference type="SUPFAM" id="SSF46785">
    <property type="entry name" value="Winged helix' DNA-binding domain"/>
    <property type="match status" value="1"/>
</dbReference>
<dbReference type="InterPro" id="IPR036390">
    <property type="entry name" value="WH_DNA-bd_sf"/>
</dbReference>
<dbReference type="InterPro" id="IPR036388">
    <property type="entry name" value="WH-like_DNA-bd_sf"/>
</dbReference>
<dbReference type="SMART" id="SM00895">
    <property type="entry name" value="FCD"/>
    <property type="match status" value="1"/>
</dbReference>
<dbReference type="Proteomes" id="UP001479933">
    <property type="component" value="Chromosome"/>
</dbReference>
<feature type="domain" description="HTH gntR-type" evidence="4">
    <location>
        <begin position="15"/>
        <end position="82"/>
    </location>
</feature>
<dbReference type="InterPro" id="IPR008920">
    <property type="entry name" value="TF_FadR/GntR_C"/>
</dbReference>
<dbReference type="Gene3D" id="1.10.10.10">
    <property type="entry name" value="Winged helix-like DNA-binding domain superfamily/Winged helix DNA-binding domain"/>
    <property type="match status" value="1"/>
</dbReference>